<dbReference type="InParanoid" id="C4JDI0"/>
<dbReference type="Proteomes" id="UP000002058">
    <property type="component" value="Unassembled WGS sequence"/>
</dbReference>
<evidence type="ECO:0000256" key="1">
    <source>
        <dbReference type="SAM" id="MobiDB-lite"/>
    </source>
</evidence>
<evidence type="ECO:0000313" key="2">
    <source>
        <dbReference type="EMBL" id="EEP75859.1"/>
    </source>
</evidence>
<dbReference type="STRING" id="336963.C4JDI0"/>
<organism evidence="2 3">
    <name type="scientific">Uncinocarpus reesii (strain UAMH 1704)</name>
    <dbReference type="NCBI Taxonomy" id="336963"/>
    <lineage>
        <taxon>Eukaryota</taxon>
        <taxon>Fungi</taxon>
        <taxon>Dikarya</taxon>
        <taxon>Ascomycota</taxon>
        <taxon>Pezizomycotina</taxon>
        <taxon>Eurotiomycetes</taxon>
        <taxon>Eurotiomycetidae</taxon>
        <taxon>Onygenales</taxon>
        <taxon>Onygenaceae</taxon>
        <taxon>Uncinocarpus</taxon>
    </lineage>
</organism>
<feature type="compositionally biased region" description="Low complexity" evidence="1">
    <location>
        <begin position="91"/>
        <end position="120"/>
    </location>
</feature>
<reference evidence="3" key="1">
    <citation type="journal article" date="2009" name="Genome Res.">
        <title>Comparative genomic analyses of the human fungal pathogens Coccidioides and their relatives.</title>
        <authorList>
            <person name="Sharpton T.J."/>
            <person name="Stajich J.E."/>
            <person name="Rounsley S.D."/>
            <person name="Gardner M.J."/>
            <person name="Wortman J.R."/>
            <person name="Jordar V.S."/>
            <person name="Maiti R."/>
            <person name="Kodira C.D."/>
            <person name="Neafsey D.E."/>
            <person name="Zeng Q."/>
            <person name="Hung C.-Y."/>
            <person name="McMahan C."/>
            <person name="Muszewska A."/>
            <person name="Grynberg M."/>
            <person name="Mandel M.A."/>
            <person name="Kellner E.M."/>
            <person name="Barker B.M."/>
            <person name="Galgiani J.N."/>
            <person name="Orbach M.J."/>
            <person name="Kirkland T.N."/>
            <person name="Cole G.T."/>
            <person name="Henn M.R."/>
            <person name="Birren B.W."/>
            <person name="Taylor J.W."/>
        </authorList>
    </citation>
    <scope>NUCLEOTIDE SEQUENCE [LARGE SCALE GENOMIC DNA]</scope>
    <source>
        <strain evidence="3">UAMH 1704</strain>
    </source>
</reference>
<feature type="compositionally biased region" description="Low complexity" evidence="1">
    <location>
        <begin position="31"/>
        <end position="42"/>
    </location>
</feature>
<feature type="region of interest" description="Disordered" evidence="1">
    <location>
        <begin position="236"/>
        <end position="258"/>
    </location>
</feature>
<dbReference type="KEGG" id="ure:UREG_00706"/>
<feature type="compositionally biased region" description="Polar residues" evidence="1">
    <location>
        <begin position="15"/>
        <end position="25"/>
    </location>
</feature>
<evidence type="ECO:0000313" key="3">
    <source>
        <dbReference type="Proteomes" id="UP000002058"/>
    </source>
</evidence>
<evidence type="ECO:0008006" key="4">
    <source>
        <dbReference type="Google" id="ProtNLM"/>
    </source>
</evidence>
<feature type="compositionally biased region" description="Pro residues" evidence="1">
    <location>
        <begin position="77"/>
        <end position="90"/>
    </location>
</feature>
<dbReference type="VEuPathDB" id="FungiDB:UREG_00706"/>
<keyword evidence="3" id="KW-1185">Reference proteome</keyword>
<dbReference type="eggNOG" id="ENOG502S95Z">
    <property type="taxonomic scope" value="Eukaryota"/>
</dbReference>
<dbReference type="OMA" id="HPNVVHM"/>
<accession>C4JDI0</accession>
<dbReference type="OrthoDB" id="1043111at2759"/>
<protein>
    <recommendedName>
        <fullName evidence="4">UBL3-like ubiquitin domain-containing protein</fullName>
    </recommendedName>
</protein>
<dbReference type="HOGENOM" id="CLU_055856_1_0_1"/>
<dbReference type="GeneID" id="8443652"/>
<gene>
    <name evidence="2" type="ORF">UREG_00706</name>
</gene>
<dbReference type="EMBL" id="CH476615">
    <property type="protein sequence ID" value="EEP75859.1"/>
    <property type="molecule type" value="Genomic_DNA"/>
</dbReference>
<feature type="region of interest" description="Disordered" evidence="1">
    <location>
        <begin position="1"/>
        <end position="153"/>
    </location>
</feature>
<sequence>MASNTSTEPDHGSSHKANCPTTQPGTGDAGSSPSQPPSTSIPLDDGDQKPQSAPLPDNPPDVPGEQEPLEPAVSTPPVAPEPKNSRPPSPASESATSPPAMPSTTTSSEQPQPTSESQMQDAREETQSESPEPKPLSPAIGPSSDLPSPSPKDFENAGASLVITLLLTTGARHPFKIDGKYLRKREVNVPDNDPFAMSVYTLKELIWREWRSDSKFNRDTPNVVHMTVKPQDIVEEEDAKATKGHYSRDREESDRSPGCRCIIL</sequence>
<name>C4JDI0_UNCRE</name>
<dbReference type="AlphaFoldDB" id="C4JDI0"/>
<feature type="compositionally biased region" description="Basic and acidic residues" evidence="1">
    <location>
        <begin position="246"/>
        <end position="257"/>
    </location>
</feature>
<dbReference type="RefSeq" id="XP_002541192.1">
    <property type="nucleotide sequence ID" value="XM_002541146.1"/>
</dbReference>
<dbReference type="Gene3D" id="3.10.20.90">
    <property type="entry name" value="Phosphatidylinositol 3-kinase Catalytic Subunit, Chain A, domain 1"/>
    <property type="match status" value="1"/>
</dbReference>
<proteinExistence type="predicted"/>